<evidence type="ECO:0000256" key="4">
    <source>
        <dbReference type="ARBA" id="ARBA00021581"/>
    </source>
</evidence>
<keyword evidence="5 14" id="KW-1003">Cell membrane</keyword>
<sequence length="324" mass="34093">MTPIRYFLLLFLCAGLGLGSSLPAAATAEPPGPDTTGQPAMSVGQAAILGVVEGLTEYLPVSSTGHLLLAQRIMGIDGNSVGNGDQRSQDAIEAYTICIQAGAIIAVLGLYFRRVRQIFAGMAGRDPSGRRLLINIIVGFLPAAVIGLLFNGVIKAWLFGPWPVVAAWLAGGMAILAVHWYRQSRPQAARNGVALDDLTWKMALIIGIAQCIAMWPGVSRSLITIVGGVLVGMSLPAAVEFSFLLGVLTLGGATAYDTVKHGQEMLSIFDPLSLSVGLVFAFLSAVAAIKWMVSYLNHHGMALFGYYRVGLGLTVAVLLATGKI</sequence>
<evidence type="ECO:0000256" key="14">
    <source>
        <dbReference type="HAMAP-Rule" id="MF_01006"/>
    </source>
</evidence>
<dbReference type="PANTHER" id="PTHR30622">
    <property type="entry name" value="UNDECAPRENYL-DIPHOSPHATASE"/>
    <property type="match status" value="1"/>
</dbReference>
<keyword evidence="15" id="KW-0732">Signal</keyword>
<dbReference type="RefSeq" id="WP_183350698.1">
    <property type="nucleotide sequence ID" value="NZ_JACHEO010000009.1"/>
</dbReference>
<dbReference type="EMBL" id="JACHEO010000009">
    <property type="protein sequence ID" value="MBB5348200.1"/>
    <property type="molecule type" value="Genomic_DNA"/>
</dbReference>
<dbReference type="GO" id="GO:0046677">
    <property type="term" value="P:response to antibiotic"/>
    <property type="evidence" value="ECO:0007669"/>
    <property type="project" value="UniProtKB-UniRule"/>
</dbReference>
<evidence type="ECO:0000256" key="15">
    <source>
        <dbReference type="SAM" id="SignalP"/>
    </source>
</evidence>
<accession>A0A840V2V6</accession>
<dbReference type="AlphaFoldDB" id="A0A840V2V6"/>
<dbReference type="HAMAP" id="MF_01006">
    <property type="entry name" value="Undec_diphosphatase"/>
    <property type="match status" value="1"/>
</dbReference>
<feature type="transmembrane region" description="Helical" evidence="14">
    <location>
        <begin position="132"/>
        <end position="150"/>
    </location>
</feature>
<evidence type="ECO:0000256" key="8">
    <source>
        <dbReference type="ARBA" id="ARBA00022989"/>
    </source>
</evidence>
<evidence type="ECO:0000256" key="7">
    <source>
        <dbReference type="ARBA" id="ARBA00022801"/>
    </source>
</evidence>
<dbReference type="GO" id="GO:0009252">
    <property type="term" value="P:peptidoglycan biosynthetic process"/>
    <property type="evidence" value="ECO:0007669"/>
    <property type="project" value="UniProtKB-KW"/>
</dbReference>
<dbReference type="Proteomes" id="UP000539642">
    <property type="component" value="Unassembled WGS sequence"/>
</dbReference>
<evidence type="ECO:0000256" key="6">
    <source>
        <dbReference type="ARBA" id="ARBA00022692"/>
    </source>
</evidence>
<evidence type="ECO:0000256" key="9">
    <source>
        <dbReference type="ARBA" id="ARBA00023136"/>
    </source>
</evidence>
<comment type="caution">
    <text evidence="16">The sequence shown here is derived from an EMBL/GenBank/DDBJ whole genome shotgun (WGS) entry which is preliminary data.</text>
</comment>
<comment type="catalytic activity">
    <reaction evidence="13 14">
        <text>di-trans,octa-cis-undecaprenyl diphosphate + H2O = di-trans,octa-cis-undecaprenyl phosphate + phosphate + H(+)</text>
        <dbReference type="Rhea" id="RHEA:28094"/>
        <dbReference type="ChEBI" id="CHEBI:15377"/>
        <dbReference type="ChEBI" id="CHEBI:15378"/>
        <dbReference type="ChEBI" id="CHEBI:43474"/>
        <dbReference type="ChEBI" id="CHEBI:58405"/>
        <dbReference type="ChEBI" id="CHEBI:60392"/>
        <dbReference type="EC" id="3.6.1.27"/>
    </reaction>
</comment>
<organism evidence="16 17">
    <name type="scientific">Desulfoprunum benzoelyticum</name>
    <dbReference type="NCBI Taxonomy" id="1506996"/>
    <lineage>
        <taxon>Bacteria</taxon>
        <taxon>Pseudomonadati</taxon>
        <taxon>Thermodesulfobacteriota</taxon>
        <taxon>Desulfobulbia</taxon>
        <taxon>Desulfobulbales</taxon>
        <taxon>Desulfobulbaceae</taxon>
        <taxon>Desulfoprunum</taxon>
    </lineage>
</organism>
<evidence type="ECO:0000256" key="10">
    <source>
        <dbReference type="ARBA" id="ARBA00023251"/>
    </source>
</evidence>
<gene>
    <name evidence="14" type="primary">uppP</name>
    <name evidence="16" type="ORF">HNQ81_001931</name>
</gene>
<proteinExistence type="inferred from homology"/>
<evidence type="ECO:0000256" key="12">
    <source>
        <dbReference type="ARBA" id="ARBA00032932"/>
    </source>
</evidence>
<protein>
    <recommendedName>
        <fullName evidence="4 14">Undecaprenyl-diphosphatase</fullName>
        <ecNumber evidence="3 14">3.6.1.27</ecNumber>
    </recommendedName>
    <alternativeName>
        <fullName evidence="12 14">Bacitracin resistance protein</fullName>
    </alternativeName>
    <alternativeName>
        <fullName evidence="11 14">Undecaprenyl pyrophosphate phosphatase</fullName>
    </alternativeName>
</protein>
<dbReference type="GO" id="GO:0005886">
    <property type="term" value="C:plasma membrane"/>
    <property type="evidence" value="ECO:0007669"/>
    <property type="project" value="UniProtKB-SubCell"/>
</dbReference>
<reference evidence="16 17" key="1">
    <citation type="submission" date="2020-08" db="EMBL/GenBank/DDBJ databases">
        <title>Genomic Encyclopedia of Type Strains, Phase IV (KMG-IV): sequencing the most valuable type-strain genomes for metagenomic binning, comparative biology and taxonomic classification.</title>
        <authorList>
            <person name="Goeker M."/>
        </authorList>
    </citation>
    <scope>NUCLEOTIDE SEQUENCE [LARGE SCALE GENOMIC DNA]</scope>
    <source>
        <strain evidence="16 17">DSM 28570</strain>
    </source>
</reference>
<feature type="transmembrane region" description="Helical" evidence="14">
    <location>
        <begin position="94"/>
        <end position="112"/>
    </location>
</feature>
<evidence type="ECO:0000256" key="3">
    <source>
        <dbReference type="ARBA" id="ARBA00012374"/>
    </source>
</evidence>
<dbReference type="GO" id="GO:0071555">
    <property type="term" value="P:cell wall organization"/>
    <property type="evidence" value="ECO:0007669"/>
    <property type="project" value="UniProtKB-KW"/>
</dbReference>
<keyword evidence="14" id="KW-0133">Cell shape</keyword>
<evidence type="ECO:0000256" key="11">
    <source>
        <dbReference type="ARBA" id="ARBA00032707"/>
    </source>
</evidence>
<name>A0A840V2V6_9BACT</name>
<keyword evidence="14" id="KW-0961">Cell wall biogenesis/degradation</keyword>
<keyword evidence="7 14" id="KW-0378">Hydrolase</keyword>
<dbReference type="GO" id="GO:0008360">
    <property type="term" value="P:regulation of cell shape"/>
    <property type="evidence" value="ECO:0007669"/>
    <property type="project" value="UniProtKB-KW"/>
</dbReference>
<feature type="transmembrane region" description="Helical" evidence="14">
    <location>
        <begin position="305"/>
        <end position="322"/>
    </location>
</feature>
<feature type="transmembrane region" description="Helical" evidence="14">
    <location>
        <begin position="272"/>
        <end position="293"/>
    </location>
</feature>
<evidence type="ECO:0000256" key="2">
    <source>
        <dbReference type="ARBA" id="ARBA00010621"/>
    </source>
</evidence>
<feature type="signal peptide" evidence="15">
    <location>
        <begin position="1"/>
        <end position="26"/>
    </location>
</feature>
<comment type="similarity">
    <text evidence="2 14">Belongs to the UppP family.</text>
</comment>
<evidence type="ECO:0000256" key="5">
    <source>
        <dbReference type="ARBA" id="ARBA00022475"/>
    </source>
</evidence>
<dbReference type="EC" id="3.6.1.27" evidence="3 14"/>
<dbReference type="InterPro" id="IPR003824">
    <property type="entry name" value="UppP"/>
</dbReference>
<evidence type="ECO:0000256" key="13">
    <source>
        <dbReference type="ARBA" id="ARBA00047594"/>
    </source>
</evidence>
<feature type="transmembrane region" description="Helical" evidence="14">
    <location>
        <begin position="222"/>
        <end position="251"/>
    </location>
</feature>
<keyword evidence="9 14" id="KW-0472">Membrane</keyword>
<dbReference type="Pfam" id="PF02673">
    <property type="entry name" value="BacA"/>
    <property type="match status" value="1"/>
</dbReference>
<evidence type="ECO:0000256" key="1">
    <source>
        <dbReference type="ARBA" id="ARBA00004651"/>
    </source>
</evidence>
<dbReference type="PANTHER" id="PTHR30622:SF3">
    <property type="entry name" value="UNDECAPRENYL-DIPHOSPHATASE"/>
    <property type="match status" value="1"/>
</dbReference>
<feature type="transmembrane region" description="Helical" evidence="14">
    <location>
        <begin position="156"/>
        <end position="178"/>
    </location>
</feature>
<keyword evidence="6 14" id="KW-0812">Transmembrane</keyword>
<keyword evidence="8 14" id="KW-1133">Transmembrane helix</keyword>
<comment type="subcellular location">
    <subcellularLocation>
        <location evidence="1 14">Cell membrane</location>
        <topology evidence="1 14">Multi-pass membrane protein</topology>
    </subcellularLocation>
</comment>
<keyword evidence="14" id="KW-0573">Peptidoglycan synthesis</keyword>
<feature type="transmembrane region" description="Helical" evidence="14">
    <location>
        <begin position="198"/>
        <end position="216"/>
    </location>
</feature>
<keyword evidence="17" id="KW-1185">Reference proteome</keyword>
<evidence type="ECO:0000313" key="16">
    <source>
        <dbReference type="EMBL" id="MBB5348200.1"/>
    </source>
</evidence>
<feature type="chain" id="PRO_5032803824" description="Undecaprenyl-diphosphatase" evidence="15">
    <location>
        <begin position="27"/>
        <end position="324"/>
    </location>
</feature>
<keyword evidence="10 14" id="KW-0046">Antibiotic resistance</keyword>
<dbReference type="GO" id="GO:0050380">
    <property type="term" value="F:undecaprenyl-diphosphatase activity"/>
    <property type="evidence" value="ECO:0007669"/>
    <property type="project" value="UniProtKB-UniRule"/>
</dbReference>
<comment type="miscellaneous">
    <text evidence="14">Bacitracin is thought to be involved in the inhibition of peptidoglycan synthesis by sequestering undecaprenyl diphosphate, thereby reducing the pool of lipid carrier available.</text>
</comment>
<comment type="function">
    <text evidence="14">Catalyzes the dephosphorylation of undecaprenyl diphosphate (UPP). Confers resistance to bacitracin.</text>
</comment>
<evidence type="ECO:0000313" key="17">
    <source>
        <dbReference type="Proteomes" id="UP000539642"/>
    </source>
</evidence>